<dbReference type="PROSITE" id="PS50002">
    <property type="entry name" value="SH3"/>
    <property type="match status" value="1"/>
</dbReference>
<proteinExistence type="predicted"/>
<dbReference type="HOGENOM" id="CLU_017403_0_0_1"/>
<organism evidence="5 6">
    <name type="scientific">Pisolithus microcarpus 441</name>
    <dbReference type="NCBI Taxonomy" id="765257"/>
    <lineage>
        <taxon>Eukaryota</taxon>
        <taxon>Fungi</taxon>
        <taxon>Dikarya</taxon>
        <taxon>Basidiomycota</taxon>
        <taxon>Agaricomycotina</taxon>
        <taxon>Agaricomycetes</taxon>
        <taxon>Agaricomycetidae</taxon>
        <taxon>Boletales</taxon>
        <taxon>Sclerodermatineae</taxon>
        <taxon>Pisolithaceae</taxon>
        <taxon>Pisolithus</taxon>
    </lineage>
</organism>
<reference evidence="6" key="2">
    <citation type="submission" date="2015-01" db="EMBL/GenBank/DDBJ databases">
        <title>Evolutionary Origins and Diversification of the Mycorrhizal Mutualists.</title>
        <authorList>
            <consortium name="DOE Joint Genome Institute"/>
            <consortium name="Mycorrhizal Genomics Consortium"/>
            <person name="Kohler A."/>
            <person name="Kuo A."/>
            <person name="Nagy L.G."/>
            <person name="Floudas D."/>
            <person name="Copeland A."/>
            <person name="Barry K.W."/>
            <person name="Cichocki N."/>
            <person name="Veneault-Fourrey C."/>
            <person name="LaButti K."/>
            <person name="Lindquist E.A."/>
            <person name="Lipzen A."/>
            <person name="Lundell T."/>
            <person name="Morin E."/>
            <person name="Murat C."/>
            <person name="Riley R."/>
            <person name="Ohm R."/>
            <person name="Sun H."/>
            <person name="Tunlid A."/>
            <person name="Henrissat B."/>
            <person name="Grigoriev I.V."/>
            <person name="Hibbett D.S."/>
            <person name="Martin F."/>
        </authorList>
    </citation>
    <scope>NUCLEOTIDE SEQUENCE [LARGE SCALE GENOMIC DNA]</scope>
    <source>
        <strain evidence="6">441</strain>
    </source>
</reference>
<feature type="compositionally biased region" description="Low complexity" evidence="3">
    <location>
        <begin position="157"/>
        <end position="199"/>
    </location>
</feature>
<feature type="domain" description="SH3" evidence="4">
    <location>
        <begin position="424"/>
        <end position="489"/>
    </location>
</feature>
<dbReference type="AlphaFoldDB" id="A0A0C9Z0E9"/>
<accession>A0A0C9Z0E9</accession>
<dbReference type="SMART" id="SM00326">
    <property type="entry name" value="SH3"/>
    <property type="match status" value="1"/>
</dbReference>
<keyword evidence="1 2" id="KW-0728">SH3 domain</keyword>
<dbReference type="InterPro" id="IPR001452">
    <property type="entry name" value="SH3_domain"/>
</dbReference>
<feature type="compositionally biased region" description="Basic residues" evidence="3">
    <location>
        <begin position="288"/>
        <end position="304"/>
    </location>
</feature>
<dbReference type="OrthoDB" id="19092at2759"/>
<evidence type="ECO:0000259" key="4">
    <source>
        <dbReference type="PROSITE" id="PS50002"/>
    </source>
</evidence>
<keyword evidence="6" id="KW-1185">Reference proteome</keyword>
<feature type="compositionally biased region" description="Polar residues" evidence="3">
    <location>
        <begin position="210"/>
        <end position="222"/>
    </location>
</feature>
<feature type="compositionally biased region" description="Polar residues" evidence="3">
    <location>
        <begin position="363"/>
        <end position="372"/>
    </location>
</feature>
<protein>
    <recommendedName>
        <fullName evidence="4">SH3 domain-containing protein</fullName>
    </recommendedName>
</protein>
<feature type="compositionally biased region" description="Low complexity" evidence="3">
    <location>
        <begin position="245"/>
        <end position="262"/>
    </location>
</feature>
<evidence type="ECO:0000256" key="1">
    <source>
        <dbReference type="ARBA" id="ARBA00022443"/>
    </source>
</evidence>
<gene>
    <name evidence="5" type="ORF">PISMIDRAFT_680297</name>
</gene>
<dbReference type="SUPFAM" id="SSF50044">
    <property type="entry name" value="SH3-domain"/>
    <property type="match status" value="1"/>
</dbReference>
<evidence type="ECO:0000313" key="5">
    <source>
        <dbReference type="EMBL" id="KIK22481.1"/>
    </source>
</evidence>
<reference evidence="5 6" key="1">
    <citation type="submission" date="2014-04" db="EMBL/GenBank/DDBJ databases">
        <authorList>
            <consortium name="DOE Joint Genome Institute"/>
            <person name="Kuo A."/>
            <person name="Kohler A."/>
            <person name="Costa M.D."/>
            <person name="Nagy L.G."/>
            <person name="Floudas D."/>
            <person name="Copeland A."/>
            <person name="Barry K.W."/>
            <person name="Cichocki N."/>
            <person name="Veneault-Fourrey C."/>
            <person name="LaButti K."/>
            <person name="Lindquist E.A."/>
            <person name="Lipzen A."/>
            <person name="Lundell T."/>
            <person name="Morin E."/>
            <person name="Murat C."/>
            <person name="Sun H."/>
            <person name="Tunlid A."/>
            <person name="Henrissat B."/>
            <person name="Grigoriev I.V."/>
            <person name="Hibbett D.S."/>
            <person name="Martin F."/>
            <person name="Nordberg H.P."/>
            <person name="Cantor M.N."/>
            <person name="Hua S.X."/>
        </authorList>
    </citation>
    <scope>NUCLEOTIDE SEQUENCE [LARGE SCALE GENOMIC DNA]</scope>
    <source>
        <strain evidence="5 6">441</strain>
    </source>
</reference>
<evidence type="ECO:0000256" key="3">
    <source>
        <dbReference type="SAM" id="MobiDB-lite"/>
    </source>
</evidence>
<dbReference type="InterPro" id="IPR036028">
    <property type="entry name" value="SH3-like_dom_sf"/>
</dbReference>
<feature type="region of interest" description="Disordered" evidence="3">
    <location>
        <begin position="101"/>
        <end position="127"/>
    </location>
</feature>
<dbReference type="STRING" id="765257.A0A0C9Z0E9"/>
<name>A0A0C9Z0E9_9AGAM</name>
<dbReference type="Proteomes" id="UP000054018">
    <property type="component" value="Unassembled WGS sequence"/>
</dbReference>
<feature type="region of interest" description="Disordered" evidence="3">
    <location>
        <begin position="278"/>
        <end position="342"/>
    </location>
</feature>
<dbReference type="EMBL" id="KN833739">
    <property type="protein sequence ID" value="KIK22481.1"/>
    <property type="molecule type" value="Genomic_DNA"/>
</dbReference>
<feature type="region of interest" description="Disordered" evidence="3">
    <location>
        <begin position="363"/>
        <end position="393"/>
    </location>
</feature>
<feature type="region of interest" description="Disordered" evidence="3">
    <location>
        <begin position="1"/>
        <end position="20"/>
    </location>
</feature>
<feature type="region of interest" description="Disordered" evidence="3">
    <location>
        <begin position="143"/>
        <end position="262"/>
    </location>
</feature>
<evidence type="ECO:0000313" key="6">
    <source>
        <dbReference type="Proteomes" id="UP000054018"/>
    </source>
</evidence>
<feature type="compositionally biased region" description="Acidic residues" evidence="3">
    <location>
        <begin position="326"/>
        <end position="338"/>
    </location>
</feature>
<dbReference type="Gene3D" id="2.30.30.40">
    <property type="entry name" value="SH3 Domains"/>
    <property type="match status" value="1"/>
</dbReference>
<sequence length="511" mass="54955">MASSKDTPFPSPGSSFLPPPIPVAHEFALLRKHSKDGDPRQDDPVDIVHVSASNAADDVDPPNGVVSPIRVLTLVRSFLPRFIVSLLNIPTSLLRMASFQDLPPDSTHTPSNEPTPPTPSALASTQTPCQAIHDVHRLSTHSAISLTSSRPAPPSPAISRRASGHLSRSSSTARSRPPSGTTTSRPTSSVTPSTTASLSRNPSGRRPKDISNTPMSAVTESVTEFDGNETIDTPIPRIIKDDLDTPLPHLSSHPRSPTTPTPHLICIRDYAFLPTDSRFSGDGPHVPRPNRPRILARKLRRRTHSSTSNASTTSSTTTTTTSSENGDGDNENDNDSDSWGDQNGWGTFGWGWGIPARMSMSGWNASSTTSPDVPSRSDLNRNFEADSDSDAEYVDVEEDFPVDTADASFSQTNEDDDEDFGNDLLPGLYRALYPFEPEGTAEVRLEEDQIVRVLGRGGGVGWAVVVKDGLKDTGLHALVPESYLEVVKLDCEGEGEVDPGVDYEAAGRKDA</sequence>
<feature type="compositionally biased region" description="Low complexity" evidence="3">
    <location>
        <begin position="305"/>
        <end position="325"/>
    </location>
</feature>
<evidence type="ECO:0000256" key="2">
    <source>
        <dbReference type="PROSITE-ProRule" id="PRU00192"/>
    </source>
</evidence>